<gene>
    <name evidence="1" type="ORF">pdam_00005416</name>
</gene>
<protein>
    <submittedName>
        <fullName evidence="1">Uncharacterized protein</fullName>
    </submittedName>
</protein>
<keyword evidence="2" id="KW-1185">Reference proteome</keyword>
<reference evidence="1 2" key="1">
    <citation type="journal article" date="2018" name="Sci. Rep.">
        <title>Comparative analysis of the Pocillopora damicornis genome highlights role of immune system in coral evolution.</title>
        <authorList>
            <person name="Cunning R."/>
            <person name="Bay R.A."/>
            <person name="Gillette P."/>
            <person name="Baker A.C."/>
            <person name="Traylor-Knowles N."/>
        </authorList>
    </citation>
    <scope>NUCLEOTIDE SEQUENCE [LARGE SCALE GENOMIC DNA]</scope>
    <source>
        <strain evidence="1">RSMAS</strain>
        <tissue evidence="1">Whole animal</tissue>
    </source>
</reference>
<evidence type="ECO:0000313" key="1">
    <source>
        <dbReference type="EMBL" id="RMX48207.1"/>
    </source>
</evidence>
<name>A0A3M6U3N6_POCDA</name>
<organism evidence="1 2">
    <name type="scientific">Pocillopora damicornis</name>
    <name type="common">Cauliflower coral</name>
    <name type="synonym">Millepora damicornis</name>
    <dbReference type="NCBI Taxonomy" id="46731"/>
    <lineage>
        <taxon>Eukaryota</taxon>
        <taxon>Metazoa</taxon>
        <taxon>Cnidaria</taxon>
        <taxon>Anthozoa</taxon>
        <taxon>Hexacorallia</taxon>
        <taxon>Scleractinia</taxon>
        <taxon>Astrocoeniina</taxon>
        <taxon>Pocilloporidae</taxon>
        <taxon>Pocillopora</taxon>
    </lineage>
</organism>
<sequence length="83" mass="9414">MPRDITDEIKDNIVKKPSATQEVSPNTQRSSMIVTKTMTNKLRLPINAAKPMTQRTVVSKTEAVKRDDMFNSENFDAISNIFK</sequence>
<accession>A0A3M6U3N6</accession>
<dbReference type="AlphaFoldDB" id="A0A3M6U3N6"/>
<dbReference type="EMBL" id="RCHS01002303">
    <property type="protein sequence ID" value="RMX48207.1"/>
    <property type="molecule type" value="Genomic_DNA"/>
</dbReference>
<proteinExistence type="predicted"/>
<dbReference type="Proteomes" id="UP000275408">
    <property type="component" value="Unassembled WGS sequence"/>
</dbReference>
<evidence type="ECO:0000313" key="2">
    <source>
        <dbReference type="Proteomes" id="UP000275408"/>
    </source>
</evidence>
<comment type="caution">
    <text evidence="1">The sequence shown here is derived from an EMBL/GenBank/DDBJ whole genome shotgun (WGS) entry which is preliminary data.</text>
</comment>